<protein>
    <submittedName>
        <fullName evidence="2">Putative Elongator protein 3/MiaB/NifB</fullName>
    </submittedName>
</protein>
<evidence type="ECO:0000313" key="3">
    <source>
        <dbReference type="Proteomes" id="UP000010808"/>
    </source>
</evidence>
<dbReference type="EMBL" id="FO203522">
    <property type="protein sequence ID" value="CCO22298.1"/>
    <property type="molecule type" value="Genomic_DNA"/>
</dbReference>
<evidence type="ECO:0000313" key="2">
    <source>
        <dbReference type="EMBL" id="CCO22298.1"/>
    </source>
</evidence>
<dbReference type="InterPro" id="IPR006638">
    <property type="entry name" value="Elp3/MiaA/NifB-like_rSAM"/>
</dbReference>
<dbReference type="GO" id="GO:0003824">
    <property type="term" value="F:catalytic activity"/>
    <property type="evidence" value="ECO:0007669"/>
    <property type="project" value="InterPro"/>
</dbReference>
<dbReference type="SFLD" id="SFLDS00029">
    <property type="entry name" value="Radical_SAM"/>
    <property type="match status" value="1"/>
</dbReference>
<sequence length="394" mass="45807">MGLTPFLSEVIRATRAYAQRYWSDSCTYCIRNSWDRNSQTAGLWFRTKGCTWASKGSCLVCNYSSGPNTTSEQIIDYVKNGMKEFDEKLTYLLISPSGSMLDSNEVPIKARDEIIKILASTLHDGFGFETRPETINREIIENFQAQLNGRLKRVLLGIETVNRNYQRFCLNKELDQSICINSFRILTENNVSPVPNILIGLPFLTEKENISAAIESISWSIDHGAAYCYLFPVHIKDGTPLRVLYDKGHFRPPSLWALIEVMRYLEERCHETLIRPSWYTSLGAYNVVESPYTCNKCFKKVVELFDHYDRWLDIKSLDKLFNFKCSCRDKWRENADIEDKNKPAMIERIFEGYRIIADEANIPWEMWEDKIIYELNLSFSSDKRHGSEEVVYDN</sequence>
<dbReference type="InterPro" id="IPR007197">
    <property type="entry name" value="rSAM"/>
</dbReference>
<gene>
    <name evidence="2" type="ORF">DESAM_20007</name>
</gene>
<proteinExistence type="predicted"/>
<dbReference type="Proteomes" id="UP000010808">
    <property type="component" value="Chromosome"/>
</dbReference>
<dbReference type="AlphaFoldDB" id="L0R6G4"/>
<dbReference type="HOGENOM" id="CLU_699668_0_0_7"/>
<accession>L0R6G4</accession>
<dbReference type="SMART" id="SM00729">
    <property type="entry name" value="Elp3"/>
    <property type="match status" value="1"/>
</dbReference>
<feature type="domain" description="Elp3/MiaA/NifB-like radical SAM core" evidence="1">
    <location>
        <begin position="40"/>
        <end position="264"/>
    </location>
</feature>
<name>L0R6G4_9BACT</name>
<dbReference type="RefSeq" id="WP_015334908.1">
    <property type="nucleotide sequence ID" value="NC_020055.1"/>
</dbReference>
<dbReference type="eggNOG" id="COG1244">
    <property type="taxonomic scope" value="Bacteria"/>
</dbReference>
<dbReference type="OrthoDB" id="5697613at2"/>
<dbReference type="STRING" id="1121451.DESAM_20007"/>
<reference evidence="2 3" key="1">
    <citation type="submission" date="2012-10" db="EMBL/GenBank/DDBJ databases">
        <authorList>
            <person name="Genoscope - CEA"/>
        </authorList>
    </citation>
    <scope>NUCLEOTIDE SEQUENCE [LARGE SCALE GENOMIC DNA]</scope>
    <source>
        <strain evidence="3">AM13 / DSM 14728</strain>
    </source>
</reference>
<dbReference type="SUPFAM" id="SSF102114">
    <property type="entry name" value="Radical SAM enzymes"/>
    <property type="match status" value="1"/>
</dbReference>
<organism evidence="2 3">
    <name type="scientific">Maridesulfovibrio hydrothermalis AM13 = DSM 14728</name>
    <dbReference type="NCBI Taxonomy" id="1121451"/>
    <lineage>
        <taxon>Bacteria</taxon>
        <taxon>Pseudomonadati</taxon>
        <taxon>Thermodesulfobacteriota</taxon>
        <taxon>Desulfovibrionia</taxon>
        <taxon>Desulfovibrionales</taxon>
        <taxon>Desulfovibrionaceae</taxon>
        <taxon>Maridesulfovibrio</taxon>
    </lineage>
</organism>
<dbReference type="InterPro" id="IPR058240">
    <property type="entry name" value="rSAM_sf"/>
</dbReference>
<dbReference type="KEGG" id="dhy:DESAM_20007"/>
<keyword evidence="3" id="KW-1185">Reference proteome</keyword>
<dbReference type="GO" id="GO:0051536">
    <property type="term" value="F:iron-sulfur cluster binding"/>
    <property type="evidence" value="ECO:0007669"/>
    <property type="project" value="InterPro"/>
</dbReference>
<dbReference type="PATRIC" id="fig|1121451.3.peg.287"/>
<evidence type="ECO:0000259" key="1">
    <source>
        <dbReference type="SMART" id="SM00729"/>
    </source>
</evidence>